<dbReference type="Proteomes" id="UP001295684">
    <property type="component" value="Unassembled WGS sequence"/>
</dbReference>
<gene>
    <name evidence="1" type="ORF">ECRASSUSDP1_LOCUS2947</name>
</gene>
<accession>A0AAD1X8S2</accession>
<protein>
    <submittedName>
        <fullName evidence="1">Uncharacterized protein</fullName>
    </submittedName>
</protein>
<name>A0AAD1X8S2_EUPCR</name>
<proteinExistence type="predicted"/>
<comment type="caution">
    <text evidence="1">The sequence shown here is derived from an EMBL/GenBank/DDBJ whole genome shotgun (WGS) entry which is preliminary data.</text>
</comment>
<reference evidence="1" key="1">
    <citation type="submission" date="2023-07" db="EMBL/GenBank/DDBJ databases">
        <authorList>
            <consortium name="AG Swart"/>
            <person name="Singh M."/>
            <person name="Singh A."/>
            <person name="Seah K."/>
            <person name="Emmerich C."/>
        </authorList>
    </citation>
    <scope>NUCLEOTIDE SEQUENCE</scope>
    <source>
        <strain evidence="1">DP1</strain>
    </source>
</reference>
<evidence type="ECO:0000313" key="1">
    <source>
        <dbReference type="EMBL" id="CAI2361635.1"/>
    </source>
</evidence>
<evidence type="ECO:0000313" key="2">
    <source>
        <dbReference type="Proteomes" id="UP001295684"/>
    </source>
</evidence>
<organism evidence="1 2">
    <name type="scientific">Euplotes crassus</name>
    <dbReference type="NCBI Taxonomy" id="5936"/>
    <lineage>
        <taxon>Eukaryota</taxon>
        <taxon>Sar</taxon>
        <taxon>Alveolata</taxon>
        <taxon>Ciliophora</taxon>
        <taxon>Intramacronucleata</taxon>
        <taxon>Spirotrichea</taxon>
        <taxon>Hypotrichia</taxon>
        <taxon>Euplotida</taxon>
        <taxon>Euplotidae</taxon>
        <taxon>Moneuplotes</taxon>
    </lineage>
</organism>
<sequence length="458" mass="54147">MGQAACCSTRPDDAALGIGANLEKKNLETYKPVLEKIRKYEFECEEDSKSENQDTQKESLRSTARVVYNLNEIFNTDMGEQMIREFKNFIFLVKLHNQEYKVEMTRRITKKKNFQEELKTYEPLIPSPIVDKIWCCIISMGNAYEKFCESTFDSYLHRKDPMRENATNTRANYAYTYKLLKQYNEIIDPDYQFWPDLDVEDYAFEHINFVHVDINRVREIDFSGVNPQIMSVSQQMANANKLRQKLIQKGEGDYDDKILFESMHVKTPQGAKSIHRIYRGIKRANTKYEAIQKRLVLKFLITKDTATVWMEEFHKYLIIVAYFDKDIGSMMPSQTLKIVWETYREFTQNWTNICHSLLDNNDDAPKEAFKIYTDTGPSLPSPPIEEKSLLLSKAYEEMFKKEPPEDIWQLESRVDQKFICINLFRTEYLSKKPFTKITDIKLQHDPMHNLLEWQIKTL</sequence>
<dbReference type="AlphaFoldDB" id="A0AAD1X8S2"/>
<dbReference type="EMBL" id="CAMPGE010002823">
    <property type="protein sequence ID" value="CAI2361635.1"/>
    <property type="molecule type" value="Genomic_DNA"/>
</dbReference>
<keyword evidence="2" id="KW-1185">Reference proteome</keyword>